<dbReference type="RefSeq" id="WP_188526813.1">
    <property type="nucleotide sequence ID" value="NZ_BMGI01000002.1"/>
</dbReference>
<accession>A0ABQ1QLK0</accession>
<organism evidence="1 2">
    <name type="scientific">Sinisalibacter lacisalsi</name>
    <dbReference type="NCBI Taxonomy" id="1526570"/>
    <lineage>
        <taxon>Bacteria</taxon>
        <taxon>Pseudomonadati</taxon>
        <taxon>Pseudomonadota</taxon>
        <taxon>Alphaproteobacteria</taxon>
        <taxon>Rhodobacterales</taxon>
        <taxon>Roseobacteraceae</taxon>
        <taxon>Sinisalibacter</taxon>
    </lineage>
</organism>
<keyword evidence="2" id="KW-1185">Reference proteome</keyword>
<sequence length="193" mass="20725">MPARKTSKSRSTLPVTTRAAQVLDRVSARVALAPDENAAEVAALRAALKAEFAPTGVVADLILRDILQVQLELDRLERSGQMLINTHAADHMELHLMRSAPGLSAAEARALARSWALGSGRAQGKARREIAALGVNEAEVLARTHAALAEVLSLARRDEERLEGRRRKLLEDYGRANGLAAGEIEDAEVIDGA</sequence>
<evidence type="ECO:0000313" key="1">
    <source>
        <dbReference type="EMBL" id="GGD30194.1"/>
    </source>
</evidence>
<reference evidence="2" key="1">
    <citation type="journal article" date="2019" name="Int. J. Syst. Evol. Microbiol.">
        <title>The Global Catalogue of Microorganisms (GCM) 10K type strain sequencing project: providing services to taxonomists for standard genome sequencing and annotation.</title>
        <authorList>
            <consortium name="The Broad Institute Genomics Platform"/>
            <consortium name="The Broad Institute Genome Sequencing Center for Infectious Disease"/>
            <person name="Wu L."/>
            <person name="Ma J."/>
        </authorList>
    </citation>
    <scope>NUCLEOTIDE SEQUENCE [LARGE SCALE GENOMIC DNA]</scope>
    <source>
        <strain evidence="2">CGMCC 1.12922</strain>
    </source>
</reference>
<dbReference type="Proteomes" id="UP000617355">
    <property type="component" value="Unassembled WGS sequence"/>
</dbReference>
<proteinExistence type="predicted"/>
<gene>
    <name evidence="1" type="ORF">GCM10011358_12800</name>
</gene>
<dbReference type="EMBL" id="BMGI01000002">
    <property type="protein sequence ID" value="GGD30194.1"/>
    <property type="molecule type" value="Genomic_DNA"/>
</dbReference>
<name>A0ABQ1QLK0_9RHOB</name>
<evidence type="ECO:0000313" key="2">
    <source>
        <dbReference type="Proteomes" id="UP000617355"/>
    </source>
</evidence>
<protein>
    <submittedName>
        <fullName evidence="1">Uncharacterized protein</fullName>
    </submittedName>
</protein>
<comment type="caution">
    <text evidence="1">The sequence shown here is derived from an EMBL/GenBank/DDBJ whole genome shotgun (WGS) entry which is preliminary data.</text>
</comment>